<dbReference type="InterPro" id="IPR007694">
    <property type="entry name" value="DNA_helicase_DnaB-like_C"/>
</dbReference>
<dbReference type="GO" id="GO:0006260">
    <property type="term" value="P:DNA replication"/>
    <property type="evidence" value="ECO:0007669"/>
    <property type="project" value="InterPro"/>
</dbReference>
<dbReference type="InterPro" id="IPR027417">
    <property type="entry name" value="P-loop_NTPase"/>
</dbReference>
<dbReference type="Pfam" id="PF13155">
    <property type="entry name" value="Toprim_2"/>
    <property type="match status" value="1"/>
</dbReference>
<feature type="domain" description="SF4 helicase" evidence="2">
    <location>
        <begin position="309"/>
        <end position="571"/>
    </location>
</feature>
<dbReference type="GO" id="GO:0005524">
    <property type="term" value="F:ATP binding"/>
    <property type="evidence" value="ECO:0007669"/>
    <property type="project" value="InterPro"/>
</dbReference>
<organism evidence="3">
    <name type="scientific">Bacteroides uniformis</name>
    <dbReference type="NCBI Taxonomy" id="820"/>
    <lineage>
        <taxon>Bacteria</taxon>
        <taxon>Pseudomonadati</taxon>
        <taxon>Bacteroidota</taxon>
        <taxon>Bacteroidia</taxon>
        <taxon>Bacteroidales</taxon>
        <taxon>Bacteroidaceae</taxon>
        <taxon>Bacteroides</taxon>
    </lineage>
</organism>
<reference evidence="3" key="1">
    <citation type="submission" date="2019-11" db="EMBL/GenBank/DDBJ databases">
        <authorList>
            <person name="Feng L."/>
        </authorList>
    </citation>
    <scope>NUCLEOTIDE SEQUENCE</scope>
    <source>
        <strain evidence="3">BuniformisLFYP32</strain>
    </source>
</reference>
<dbReference type="AlphaFoldDB" id="A0A6N2VM34"/>
<dbReference type="EMBL" id="CACRTC010000033">
    <property type="protein sequence ID" value="VYT31188.1"/>
    <property type="molecule type" value="Genomic_DNA"/>
</dbReference>
<evidence type="ECO:0000313" key="3">
    <source>
        <dbReference type="EMBL" id="VYT31188.1"/>
    </source>
</evidence>
<protein>
    <recommendedName>
        <fullName evidence="2">SF4 helicase domain-containing protein</fullName>
    </recommendedName>
</protein>
<dbReference type="SUPFAM" id="SSF52540">
    <property type="entry name" value="P-loop containing nucleoside triphosphate hydrolases"/>
    <property type="match status" value="1"/>
</dbReference>
<evidence type="ECO:0000259" key="2">
    <source>
        <dbReference type="PROSITE" id="PS51199"/>
    </source>
</evidence>
<dbReference type="PANTHER" id="PTHR12873:SF0">
    <property type="entry name" value="TWINKLE MTDNA HELICASE"/>
    <property type="match status" value="1"/>
</dbReference>
<dbReference type="SUPFAM" id="SSF56731">
    <property type="entry name" value="DNA primase core"/>
    <property type="match status" value="1"/>
</dbReference>
<feature type="region of interest" description="Disordered" evidence="1">
    <location>
        <begin position="68"/>
        <end position="88"/>
    </location>
</feature>
<dbReference type="InterPro" id="IPR027032">
    <property type="entry name" value="Twinkle-like"/>
</dbReference>
<dbReference type="CDD" id="cd01029">
    <property type="entry name" value="TOPRIM_primases"/>
    <property type="match status" value="1"/>
</dbReference>
<sequence>MRNFHQRGIDTRGRISGKIKTICPQCNDTRGHKGNKSLSVDLDKGLCYCHHCGYKLYVPDDAEERLKQQRRDMHRKPAAPPQHFRRPTFDPARMQLSENLERYWTTVRCLPQELLRTLRITEETVRLPESSQEENCICFNYFENGTLVNTKYRSALKHFMMVKGAELIPYNVDSILGTPECIITEGEFDTAAVIAAGRKDVVSVPAGAQSNLTWLDRFVESHFEDKQAIYIAVDEDPTGQSLRQELTRRLGVERCRIVHFGEGCKDANEHLVKYGAESLRICIEQAEEVPLEGIFTAEDCRDDLRSLYENGLQRGADTGWDNFDEHCTFEPRRLLVMTGRPGDGKSEFTDELVLRLCLRHEWKIAFFSPENMPIAYHLHKLAEKLTGHRFTPGPGMTEALYGQAVGWLDRNVSHILPDDGSYGIDHILEKARQVVRRKGVRILVIDPMNRLEQRLEPGQTEMDYITDTLNKLGRFATRNQCLVILVAHPRKVNRNEKDGTLRRVEMNDINGSANFANMSDFCLVVDRNDTKQIATIYIEKVRFKHLGSAHTEAKFVYNHLNGRYWPCEEDVIHTPPKESNWDR</sequence>
<dbReference type="Gene3D" id="3.40.50.300">
    <property type="entry name" value="P-loop containing nucleotide triphosphate hydrolases"/>
    <property type="match status" value="1"/>
</dbReference>
<dbReference type="Gene3D" id="3.40.1360.10">
    <property type="match status" value="1"/>
</dbReference>
<proteinExistence type="predicted"/>
<dbReference type="PANTHER" id="PTHR12873">
    <property type="entry name" value="T7-LIKE MITOCHONDRIAL DNA HELICASE"/>
    <property type="match status" value="1"/>
</dbReference>
<dbReference type="InterPro" id="IPR034154">
    <property type="entry name" value="TOPRIM_DnaG/twinkle"/>
</dbReference>
<dbReference type="PROSITE" id="PS51199">
    <property type="entry name" value="SF4_HELICASE"/>
    <property type="match status" value="1"/>
</dbReference>
<gene>
    <name evidence="3" type="ORF">BULFYP32_02870</name>
</gene>
<dbReference type="Pfam" id="PF03796">
    <property type="entry name" value="DnaB_C"/>
    <property type="match status" value="1"/>
</dbReference>
<evidence type="ECO:0000256" key="1">
    <source>
        <dbReference type="SAM" id="MobiDB-lite"/>
    </source>
</evidence>
<name>A0A6N2VM34_BACUN</name>
<accession>A0A6N2VM34</accession>
<dbReference type="GO" id="GO:0003697">
    <property type="term" value="F:single-stranded DNA binding"/>
    <property type="evidence" value="ECO:0007669"/>
    <property type="project" value="InterPro"/>
</dbReference>
<dbReference type="GO" id="GO:0043139">
    <property type="term" value="F:5'-3' DNA helicase activity"/>
    <property type="evidence" value="ECO:0007669"/>
    <property type="project" value="InterPro"/>
</dbReference>